<dbReference type="Gene3D" id="2.160.10.10">
    <property type="entry name" value="Hexapeptide repeat proteins"/>
    <property type="match status" value="1"/>
</dbReference>
<dbReference type="PANTHER" id="PTHR13061:SF29">
    <property type="entry name" value="GAMMA CARBONIC ANHYDRASE-LIKE 1, MITOCHONDRIAL-RELATED"/>
    <property type="match status" value="1"/>
</dbReference>
<evidence type="ECO:0000313" key="2">
    <source>
        <dbReference type="Proteomes" id="UP000253919"/>
    </source>
</evidence>
<dbReference type="PANTHER" id="PTHR13061">
    <property type="entry name" value="DYNACTIN SUBUNIT P25"/>
    <property type="match status" value="1"/>
</dbReference>
<organism evidence="1 2">
    <name type="scientific">Adhaeribacter pallidiroseus</name>
    <dbReference type="NCBI Taxonomy" id="2072847"/>
    <lineage>
        <taxon>Bacteria</taxon>
        <taxon>Pseudomonadati</taxon>
        <taxon>Bacteroidota</taxon>
        <taxon>Cytophagia</taxon>
        <taxon>Cytophagales</taxon>
        <taxon>Hymenobacteraceae</taxon>
        <taxon>Adhaeribacter</taxon>
    </lineage>
</organism>
<accession>A0A369QSE2</accession>
<reference evidence="1 2" key="1">
    <citation type="submission" date="2018-04" db="EMBL/GenBank/DDBJ databases">
        <title>Adhaeribacter sp. HMF7616 genome sequencing and assembly.</title>
        <authorList>
            <person name="Kang H."/>
            <person name="Kang J."/>
            <person name="Cha I."/>
            <person name="Kim H."/>
            <person name="Joh K."/>
        </authorList>
    </citation>
    <scope>NUCLEOTIDE SEQUENCE [LARGE SCALE GENOMIC DNA]</scope>
    <source>
        <strain evidence="1 2">HMF7616</strain>
    </source>
</reference>
<gene>
    <name evidence="1" type="ORF">AHMF7616_03712</name>
</gene>
<dbReference type="InterPro" id="IPR011004">
    <property type="entry name" value="Trimer_LpxA-like_sf"/>
</dbReference>
<dbReference type="AlphaFoldDB" id="A0A369QSE2"/>
<dbReference type="InterPro" id="IPR001451">
    <property type="entry name" value="Hexapep"/>
</dbReference>
<dbReference type="CDD" id="cd04645">
    <property type="entry name" value="LbH_gamma_CA_like"/>
    <property type="match status" value="1"/>
</dbReference>
<dbReference type="OrthoDB" id="9803036at2"/>
<evidence type="ECO:0000313" key="1">
    <source>
        <dbReference type="EMBL" id="RDC65088.1"/>
    </source>
</evidence>
<dbReference type="InterPro" id="IPR047324">
    <property type="entry name" value="LbH_gamma_CA-like"/>
</dbReference>
<name>A0A369QSE2_9BACT</name>
<dbReference type="Pfam" id="PF00132">
    <property type="entry name" value="Hexapep"/>
    <property type="match status" value="2"/>
</dbReference>
<sequence>MPLLLPVEDKFPAFGENCFIAENATVVGDVILGKDCTIWFNAVIRGDVNSIRIGDKTNIQDGAIIHCTYQRAATVIGSNVSVGHNAIVHGCTIQDNVLVGMGAIVMDNAVVQEHCIIAAGAIVLENTVCEAGFIYAGIPARKVKPVSDEQKTGMARTANNYVMYAGWFQPKPKN</sequence>
<dbReference type="GO" id="GO:0016740">
    <property type="term" value="F:transferase activity"/>
    <property type="evidence" value="ECO:0007669"/>
    <property type="project" value="UniProtKB-KW"/>
</dbReference>
<dbReference type="RefSeq" id="WP_115374155.1">
    <property type="nucleotide sequence ID" value="NZ_QASA01000001.1"/>
</dbReference>
<dbReference type="SUPFAM" id="SSF51161">
    <property type="entry name" value="Trimeric LpxA-like enzymes"/>
    <property type="match status" value="1"/>
</dbReference>
<protein>
    <submittedName>
        <fullName evidence="1">Putative transferase YtoA</fullName>
    </submittedName>
</protein>
<dbReference type="EMBL" id="QASA01000001">
    <property type="protein sequence ID" value="RDC65088.1"/>
    <property type="molecule type" value="Genomic_DNA"/>
</dbReference>
<proteinExistence type="predicted"/>
<keyword evidence="2" id="KW-1185">Reference proteome</keyword>
<dbReference type="Proteomes" id="UP000253919">
    <property type="component" value="Unassembled WGS sequence"/>
</dbReference>
<comment type="caution">
    <text evidence="1">The sequence shown here is derived from an EMBL/GenBank/DDBJ whole genome shotgun (WGS) entry which is preliminary data.</text>
</comment>
<keyword evidence="1" id="KW-0808">Transferase</keyword>
<dbReference type="InterPro" id="IPR050484">
    <property type="entry name" value="Transf_Hexapept/Carb_Anhydrase"/>
</dbReference>